<protein>
    <submittedName>
        <fullName evidence="1">Uncharacterized protein</fullName>
    </submittedName>
</protein>
<name>A0ABN9ULK8_9DINO</name>
<feature type="non-terminal residue" evidence="1">
    <location>
        <position position="1"/>
    </location>
</feature>
<proteinExistence type="predicted"/>
<accession>A0ABN9ULK8</accession>
<gene>
    <name evidence="1" type="ORF">PCOR1329_LOCUS49639</name>
</gene>
<evidence type="ECO:0000313" key="2">
    <source>
        <dbReference type="Proteomes" id="UP001189429"/>
    </source>
</evidence>
<comment type="caution">
    <text evidence="1">The sequence shown here is derived from an EMBL/GenBank/DDBJ whole genome shotgun (WGS) entry which is preliminary data.</text>
</comment>
<sequence length="106" mass="12270">DEELAEIKKYQQNGFWAIDLEGTVWTYSMRRRENESISCIYKKSSADNKWCQLVGFRDALFQETDLPAMRDKLLKATLVRIVTEGVIENKQAATIRDEIHGAWTAD</sequence>
<keyword evidence="2" id="KW-1185">Reference proteome</keyword>
<reference evidence="1" key="1">
    <citation type="submission" date="2023-10" db="EMBL/GenBank/DDBJ databases">
        <authorList>
            <person name="Chen Y."/>
            <person name="Shah S."/>
            <person name="Dougan E. K."/>
            <person name="Thang M."/>
            <person name="Chan C."/>
        </authorList>
    </citation>
    <scope>NUCLEOTIDE SEQUENCE [LARGE SCALE GENOMIC DNA]</scope>
</reference>
<dbReference type="Proteomes" id="UP001189429">
    <property type="component" value="Unassembled WGS sequence"/>
</dbReference>
<organism evidence="1 2">
    <name type="scientific">Prorocentrum cordatum</name>
    <dbReference type="NCBI Taxonomy" id="2364126"/>
    <lineage>
        <taxon>Eukaryota</taxon>
        <taxon>Sar</taxon>
        <taxon>Alveolata</taxon>
        <taxon>Dinophyceae</taxon>
        <taxon>Prorocentrales</taxon>
        <taxon>Prorocentraceae</taxon>
        <taxon>Prorocentrum</taxon>
    </lineage>
</organism>
<evidence type="ECO:0000313" key="1">
    <source>
        <dbReference type="EMBL" id="CAK0860760.1"/>
    </source>
</evidence>
<dbReference type="EMBL" id="CAUYUJ010016010">
    <property type="protein sequence ID" value="CAK0860760.1"/>
    <property type="molecule type" value="Genomic_DNA"/>
</dbReference>